<dbReference type="Proteomes" id="UP000054477">
    <property type="component" value="Unassembled WGS sequence"/>
</dbReference>
<evidence type="ECO:0000313" key="2">
    <source>
        <dbReference type="Proteomes" id="UP000054477"/>
    </source>
</evidence>
<dbReference type="HOGENOM" id="CLU_1981932_0_0_1"/>
<gene>
    <name evidence="1" type="ORF">K443DRAFT_564215</name>
</gene>
<reference evidence="2" key="2">
    <citation type="submission" date="2015-01" db="EMBL/GenBank/DDBJ databases">
        <title>Evolutionary Origins and Diversification of the Mycorrhizal Mutualists.</title>
        <authorList>
            <consortium name="DOE Joint Genome Institute"/>
            <consortium name="Mycorrhizal Genomics Consortium"/>
            <person name="Kohler A."/>
            <person name="Kuo A."/>
            <person name="Nagy L.G."/>
            <person name="Floudas D."/>
            <person name="Copeland A."/>
            <person name="Barry K.W."/>
            <person name="Cichocki N."/>
            <person name="Veneault-Fourrey C."/>
            <person name="LaButti K."/>
            <person name="Lindquist E.A."/>
            <person name="Lipzen A."/>
            <person name="Lundell T."/>
            <person name="Morin E."/>
            <person name="Murat C."/>
            <person name="Riley R."/>
            <person name="Ohm R."/>
            <person name="Sun H."/>
            <person name="Tunlid A."/>
            <person name="Henrissat B."/>
            <person name="Grigoriev I.V."/>
            <person name="Hibbett D.S."/>
            <person name="Martin F."/>
        </authorList>
    </citation>
    <scope>NUCLEOTIDE SEQUENCE [LARGE SCALE GENOMIC DNA]</scope>
    <source>
        <strain evidence="2">LaAM-08-1</strain>
    </source>
</reference>
<name>A0A0C9X995_9AGAR</name>
<organism evidence="1 2">
    <name type="scientific">Laccaria amethystina LaAM-08-1</name>
    <dbReference type="NCBI Taxonomy" id="1095629"/>
    <lineage>
        <taxon>Eukaryota</taxon>
        <taxon>Fungi</taxon>
        <taxon>Dikarya</taxon>
        <taxon>Basidiomycota</taxon>
        <taxon>Agaricomycotina</taxon>
        <taxon>Agaricomycetes</taxon>
        <taxon>Agaricomycetidae</taxon>
        <taxon>Agaricales</taxon>
        <taxon>Agaricineae</taxon>
        <taxon>Hydnangiaceae</taxon>
        <taxon>Laccaria</taxon>
    </lineage>
</organism>
<sequence>MQKPRLTIFRVAVMADSTARRQIPAPQSSKSESHMRSTLSRSAFITLSPSLDFLPSGITISRSQCPDWLVHRRTGKRLEATSLPSTLVQTPVELSSGYRDAWRQRSTSTHKQGELLLGEYWTVVDP</sequence>
<dbReference type="AlphaFoldDB" id="A0A0C9X995"/>
<reference evidence="1 2" key="1">
    <citation type="submission" date="2014-04" db="EMBL/GenBank/DDBJ databases">
        <authorList>
            <consortium name="DOE Joint Genome Institute"/>
            <person name="Kuo A."/>
            <person name="Kohler A."/>
            <person name="Nagy L.G."/>
            <person name="Floudas D."/>
            <person name="Copeland A."/>
            <person name="Barry K.W."/>
            <person name="Cichocki N."/>
            <person name="Veneault-Fourrey C."/>
            <person name="LaButti K."/>
            <person name="Lindquist E.A."/>
            <person name="Lipzen A."/>
            <person name="Lundell T."/>
            <person name="Morin E."/>
            <person name="Murat C."/>
            <person name="Sun H."/>
            <person name="Tunlid A."/>
            <person name="Henrissat B."/>
            <person name="Grigoriev I.V."/>
            <person name="Hibbett D.S."/>
            <person name="Martin F."/>
            <person name="Nordberg H.P."/>
            <person name="Cantor M.N."/>
            <person name="Hua S.X."/>
        </authorList>
    </citation>
    <scope>NUCLEOTIDE SEQUENCE [LARGE SCALE GENOMIC DNA]</scope>
    <source>
        <strain evidence="1 2">LaAM-08-1</strain>
    </source>
</reference>
<proteinExistence type="predicted"/>
<dbReference type="EMBL" id="KN838605">
    <property type="protein sequence ID" value="KIK01546.1"/>
    <property type="molecule type" value="Genomic_DNA"/>
</dbReference>
<evidence type="ECO:0000313" key="1">
    <source>
        <dbReference type="EMBL" id="KIK01546.1"/>
    </source>
</evidence>
<keyword evidence="2" id="KW-1185">Reference proteome</keyword>
<protein>
    <submittedName>
        <fullName evidence="1">Uncharacterized protein</fullName>
    </submittedName>
</protein>
<accession>A0A0C9X995</accession>